<protein>
    <recommendedName>
        <fullName evidence="4">Secreted protein</fullName>
    </recommendedName>
</protein>
<accession>A0A6B0UVT8</accession>
<feature type="transmembrane region" description="Helical" evidence="1">
    <location>
        <begin position="44"/>
        <end position="62"/>
    </location>
</feature>
<reference evidence="3" key="1">
    <citation type="submission" date="2019-12" db="EMBL/GenBank/DDBJ databases">
        <title>An insight into the sialome of adult female Ixodes ricinus ticks feeding for 6 days.</title>
        <authorList>
            <person name="Perner J."/>
            <person name="Ribeiro J.M.C."/>
        </authorList>
    </citation>
    <scope>NUCLEOTIDE SEQUENCE</scope>
    <source>
        <strain evidence="3">Semi-engorged</strain>
        <tissue evidence="3">Salivary glands</tissue>
    </source>
</reference>
<feature type="chain" id="PRO_5025594163" description="Secreted protein" evidence="2">
    <location>
        <begin position="24"/>
        <end position="150"/>
    </location>
</feature>
<sequence>MSRRMRNFSWFTLILASSSSCFSASSWSMARFIFSRSKAMRSSIQLRICTFSMAPLLSCSLFSSSAFSRTFFWRTMPSISRFMAWTAVSALDSFFSSRITCCSLALRSMLRTLFASFTTLFSASIWTSCLLMSSLARSKLVVISLPTAIL</sequence>
<evidence type="ECO:0000256" key="1">
    <source>
        <dbReference type="SAM" id="Phobius"/>
    </source>
</evidence>
<keyword evidence="1" id="KW-0472">Membrane</keyword>
<keyword evidence="1" id="KW-1133">Transmembrane helix</keyword>
<keyword evidence="2" id="KW-0732">Signal</keyword>
<organism evidence="3">
    <name type="scientific">Ixodes ricinus</name>
    <name type="common">Common tick</name>
    <name type="synonym">Acarus ricinus</name>
    <dbReference type="NCBI Taxonomy" id="34613"/>
    <lineage>
        <taxon>Eukaryota</taxon>
        <taxon>Metazoa</taxon>
        <taxon>Ecdysozoa</taxon>
        <taxon>Arthropoda</taxon>
        <taxon>Chelicerata</taxon>
        <taxon>Arachnida</taxon>
        <taxon>Acari</taxon>
        <taxon>Parasitiformes</taxon>
        <taxon>Ixodida</taxon>
        <taxon>Ixodoidea</taxon>
        <taxon>Ixodidae</taxon>
        <taxon>Ixodinae</taxon>
        <taxon>Ixodes</taxon>
    </lineage>
</organism>
<evidence type="ECO:0000313" key="3">
    <source>
        <dbReference type="EMBL" id="MXU93726.1"/>
    </source>
</evidence>
<proteinExistence type="predicted"/>
<dbReference type="PROSITE" id="PS51257">
    <property type="entry name" value="PROKAR_LIPOPROTEIN"/>
    <property type="match status" value="1"/>
</dbReference>
<name>A0A6B0UVT8_IXORI</name>
<evidence type="ECO:0008006" key="4">
    <source>
        <dbReference type="Google" id="ProtNLM"/>
    </source>
</evidence>
<evidence type="ECO:0000256" key="2">
    <source>
        <dbReference type="SAM" id="SignalP"/>
    </source>
</evidence>
<dbReference type="AlphaFoldDB" id="A0A6B0UVT8"/>
<keyword evidence="1" id="KW-0812">Transmembrane</keyword>
<dbReference type="EMBL" id="GIFC01011643">
    <property type="protein sequence ID" value="MXU93726.1"/>
    <property type="molecule type" value="Transcribed_RNA"/>
</dbReference>
<feature type="transmembrane region" description="Helical" evidence="1">
    <location>
        <begin position="112"/>
        <end position="131"/>
    </location>
</feature>
<feature type="signal peptide" evidence="2">
    <location>
        <begin position="1"/>
        <end position="23"/>
    </location>
</feature>